<evidence type="ECO:0000256" key="5">
    <source>
        <dbReference type="SAM" id="Phobius"/>
    </source>
</evidence>
<dbReference type="AlphaFoldDB" id="A0A6G8AYV4"/>
<dbReference type="PIRSF" id="PIRSF006060">
    <property type="entry name" value="AA_transporter"/>
    <property type="match status" value="1"/>
</dbReference>
<feature type="transmembrane region" description="Helical" evidence="5">
    <location>
        <begin position="229"/>
        <end position="255"/>
    </location>
</feature>
<evidence type="ECO:0000313" key="6">
    <source>
        <dbReference type="EMBL" id="QIL50186.1"/>
    </source>
</evidence>
<feature type="transmembrane region" description="Helical" evidence="5">
    <location>
        <begin position="49"/>
        <end position="69"/>
    </location>
</feature>
<evidence type="ECO:0000256" key="4">
    <source>
        <dbReference type="ARBA" id="ARBA00023136"/>
    </source>
</evidence>
<accession>A0A6G8AYV4</accession>
<dbReference type="PANTHER" id="PTHR11785">
    <property type="entry name" value="AMINO ACID TRANSPORTER"/>
    <property type="match status" value="1"/>
</dbReference>
<feature type="transmembrane region" description="Helical" evidence="5">
    <location>
        <begin position="128"/>
        <end position="147"/>
    </location>
</feature>
<evidence type="ECO:0000313" key="7">
    <source>
        <dbReference type="Proteomes" id="UP000500741"/>
    </source>
</evidence>
<feature type="transmembrane region" description="Helical" evidence="5">
    <location>
        <begin position="154"/>
        <end position="178"/>
    </location>
</feature>
<feature type="transmembrane region" description="Helical" evidence="5">
    <location>
        <begin position="328"/>
        <end position="347"/>
    </location>
</feature>
<proteinExistence type="predicted"/>
<dbReference type="EMBL" id="CP049888">
    <property type="protein sequence ID" value="QIL50186.1"/>
    <property type="molecule type" value="Genomic_DNA"/>
</dbReference>
<gene>
    <name evidence="6" type="ORF">G7084_01905</name>
</gene>
<keyword evidence="7" id="KW-1185">Reference proteome</keyword>
<sequence>MQTKSSVNLKRDLGIISGLSLVVGTVIGSGIFFKQASVLEMAGGQTQGLLAWGLGGVITLAAGLTIAEVGSRIPKAGGLYSYIDGIYGHLMGFLTGWSQVVVYAPAVIASIGGYAAHLTANFLGIDLGWSRLIGIGYIFFVMGLNLLENRIAAGFAVLTTAVKMVPIVILIGYGLFFGRVDALGQTVTQVAATPGGNFGMAVLATLFAYDGWVLVANIRDEMKNPKRDLPFSIVFGVLLILLSYLGVTYGVYRVLPAQEIVSLEDNAVFAVVKSAFGLVGGRIMSLIIIISMLGTMNGKMVAFPRMAYAMAKDGLFPAYLKKLSPKTIVPAPATITVALMATGIAAFTDSADLLSNLAIFTIWIFYVLAFIGVFILRRRQKKLTMIIDFKTPLYPITPLVGICGGAFVVGSTLFSDFLGALTSIIMVLVGIPVYYYYINKQKHTK</sequence>
<name>A0A6G8AYV4_9LACO</name>
<feature type="transmembrane region" description="Helical" evidence="5">
    <location>
        <begin position="12"/>
        <end position="33"/>
    </location>
</feature>
<dbReference type="Gene3D" id="1.20.1740.10">
    <property type="entry name" value="Amino acid/polyamine transporter I"/>
    <property type="match status" value="1"/>
</dbReference>
<keyword evidence="4 5" id="KW-0472">Membrane</keyword>
<feature type="transmembrane region" description="Helical" evidence="5">
    <location>
        <begin position="396"/>
        <end position="414"/>
    </location>
</feature>
<dbReference type="Proteomes" id="UP000500741">
    <property type="component" value="Chromosome"/>
</dbReference>
<dbReference type="Pfam" id="PF13520">
    <property type="entry name" value="AA_permease_2"/>
    <property type="match status" value="1"/>
</dbReference>
<evidence type="ECO:0000256" key="2">
    <source>
        <dbReference type="ARBA" id="ARBA00022692"/>
    </source>
</evidence>
<protein>
    <submittedName>
        <fullName evidence="6">Amino acid permease</fullName>
    </submittedName>
</protein>
<dbReference type="KEGG" id="wco:G7084_01905"/>
<feature type="transmembrane region" description="Helical" evidence="5">
    <location>
        <begin position="353"/>
        <end position="376"/>
    </location>
</feature>
<feature type="transmembrane region" description="Helical" evidence="5">
    <location>
        <begin position="90"/>
        <end position="116"/>
    </location>
</feature>
<organism evidence="6 7">
    <name type="scientific">Weissella coleopterorum</name>
    <dbReference type="NCBI Taxonomy" id="2714949"/>
    <lineage>
        <taxon>Bacteria</taxon>
        <taxon>Bacillati</taxon>
        <taxon>Bacillota</taxon>
        <taxon>Bacilli</taxon>
        <taxon>Lactobacillales</taxon>
        <taxon>Lactobacillaceae</taxon>
        <taxon>Weissella</taxon>
    </lineage>
</organism>
<dbReference type="GO" id="GO:0015179">
    <property type="term" value="F:L-amino acid transmembrane transporter activity"/>
    <property type="evidence" value="ECO:0007669"/>
    <property type="project" value="TreeGrafter"/>
</dbReference>
<evidence type="ECO:0000256" key="1">
    <source>
        <dbReference type="ARBA" id="ARBA00004141"/>
    </source>
</evidence>
<dbReference type="PANTHER" id="PTHR11785:SF512">
    <property type="entry name" value="SOBREMESA, ISOFORM B"/>
    <property type="match status" value="1"/>
</dbReference>
<dbReference type="GO" id="GO:0016020">
    <property type="term" value="C:membrane"/>
    <property type="evidence" value="ECO:0007669"/>
    <property type="project" value="UniProtKB-SubCell"/>
</dbReference>
<keyword evidence="3 5" id="KW-1133">Transmembrane helix</keyword>
<dbReference type="InterPro" id="IPR050598">
    <property type="entry name" value="AminoAcid_Transporter"/>
</dbReference>
<dbReference type="RefSeq" id="WP_166009542.1">
    <property type="nucleotide sequence ID" value="NZ_CP049888.1"/>
</dbReference>
<keyword evidence="2 5" id="KW-0812">Transmembrane</keyword>
<feature type="transmembrane region" description="Helical" evidence="5">
    <location>
        <begin position="198"/>
        <end position="217"/>
    </location>
</feature>
<evidence type="ECO:0000256" key="3">
    <source>
        <dbReference type="ARBA" id="ARBA00022989"/>
    </source>
</evidence>
<feature type="transmembrane region" description="Helical" evidence="5">
    <location>
        <begin position="275"/>
        <end position="296"/>
    </location>
</feature>
<dbReference type="InterPro" id="IPR002293">
    <property type="entry name" value="AA/rel_permease1"/>
</dbReference>
<feature type="transmembrane region" description="Helical" evidence="5">
    <location>
        <begin position="420"/>
        <end position="438"/>
    </location>
</feature>
<reference evidence="6 7" key="1">
    <citation type="submission" date="2020-03" db="EMBL/GenBank/DDBJ databases">
        <title>Weissella sp. nov., isolated from Cybister lewisianus.</title>
        <authorList>
            <person name="Hyun D.-W."/>
            <person name="Bae J.-W."/>
        </authorList>
    </citation>
    <scope>NUCLEOTIDE SEQUENCE [LARGE SCALE GENOMIC DNA]</scope>
    <source>
        <strain evidence="6 7">HDW19</strain>
    </source>
</reference>
<comment type="subcellular location">
    <subcellularLocation>
        <location evidence="1">Membrane</location>
        <topology evidence="1">Multi-pass membrane protein</topology>
    </subcellularLocation>
</comment>